<accession>A0ABS9N8F3</accession>
<organism evidence="3 4">
    <name type="scientific">Micromonospora trifolii</name>
    <dbReference type="NCBI Taxonomy" id="2911208"/>
    <lineage>
        <taxon>Bacteria</taxon>
        <taxon>Bacillati</taxon>
        <taxon>Actinomycetota</taxon>
        <taxon>Actinomycetes</taxon>
        <taxon>Micromonosporales</taxon>
        <taxon>Micromonosporaceae</taxon>
        <taxon>Micromonospora</taxon>
    </lineage>
</organism>
<evidence type="ECO:0000313" key="4">
    <source>
        <dbReference type="Proteomes" id="UP001201629"/>
    </source>
</evidence>
<dbReference type="EMBL" id="JAKKFD010000044">
    <property type="protein sequence ID" value="MCG5446229.1"/>
    <property type="molecule type" value="Genomic_DNA"/>
</dbReference>
<dbReference type="InterPro" id="IPR002789">
    <property type="entry name" value="HerA_central"/>
</dbReference>
<dbReference type="PANTHER" id="PTHR30121">
    <property type="entry name" value="UNCHARACTERIZED PROTEIN YJGR-RELATED"/>
    <property type="match status" value="1"/>
</dbReference>
<dbReference type="Gene3D" id="3.40.50.300">
    <property type="entry name" value="P-loop containing nucleotide triphosphate hydrolases"/>
    <property type="match status" value="2"/>
</dbReference>
<dbReference type="CDD" id="cd01127">
    <property type="entry name" value="TrwB_TraG_TraD_VirD4"/>
    <property type="match status" value="2"/>
</dbReference>
<evidence type="ECO:0000259" key="2">
    <source>
        <dbReference type="Pfam" id="PF01935"/>
    </source>
</evidence>
<comment type="caution">
    <text evidence="3">The sequence shown here is derived from an EMBL/GenBank/DDBJ whole genome shotgun (WGS) entry which is preliminary data.</text>
</comment>
<dbReference type="GO" id="GO:0003677">
    <property type="term" value="F:DNA binding"/>
    <property type="evidence" value="ECO:0007669"/>
    <property type="project" value="UniProtKB-KW"/>
</dbReference>
<evidence type="ECO:0000256" key="1">
    <source>
        <dbReference type="SAM" id="MobiDB-lite"/>
    </source>
</evidence>
<sequence>MSISVVSAFIPAIAATLTPAPAPTSPPAAPLPGPSQWLHDTAAAAIDWCRDRPWLALVAVLLIAADHTARVVVAGRRHARMTRHAHLITISPPPQVDPDGAATLWATLAEVLNTGWRRRLREGRPHLAVEYRWHGRELTIAVWVPGTVHPASIQAAIRGAWPGAACTVTDATPPLPLDALTVGGALAPTLAPWYALHTEHHSDPLRTLIAAASGLRAAESACVQVLARPATARQIRFLRRGVQSLRTGHPPRNLLDPATWLRAVLDLTLELFTTGRRPPSPAAHPSVPGGDPRRERDARAGIDKLTGTQWEVALRFGVAHTNPRGSDPVTLTPRLVTVSHGVASAFGSWTGRNRLRQRPLHDPARVLAARVLRRGFLLSAAEVAAIAALPQDIAVPGLDRARAKPMPAPVAVPTGGRGTKVLGRADVGGHSVAVSVTDARQHLHVLGSTGSGKSTLLLNMILDDIHARRGVVVIDPKGDLVLDLLDRIPTSHANRLTIIDPDQPAGTTLNPLQGADHDLVVDNIVSIFGRIFAKHWGPRIDDTLRVACLTLLRKANATLTLIPPLLNDKTFRHAFTHDLDDPEGLRGYWEWFESTPPPLRAQVIGPVLSRLRAFLLRDFVRRTLGAPQSSFDMRRVLDGGILLARLPKGQIGEETARLMGSFVLASAWQAATGRARLPEADRRDAFAYIDEAHNFMNLPGSVGDMLAEARGYHFGLVLAHQNLTQMPRDTQLAISANARNKVFFSCAPEDAHQLARHTMPELDEHDLSHLDAYRAGCRLVVHSRETAAFTLRTNPPRPLIGESTAVRQAAAPPRAGQPARRPAIARLAGVADLPGQGTADPGNPPAIAGEAP</sequence>
<name>A0ABS9N8F3_9ACTN</name>
<keyword evidence="3" id="KW-0238">DNA-binding</keyword>
<dbReference type="SUPFAM" id="SSF52540">
    <property type="entry name" value="P-loop containing nucleoside triphosphate hydrolases"/>
    <property type="match status" value="1"/>
</dbReference>
<dbReference type="InterPro" id="IPR027417">
    <property type="entry name" value="P-loop_NTPase"/>
</dbReference>
<feature type="domain" description="Helicase HerA central" evidence="2">
    <location>
        <begin position="431"/>
        <end position="506"/>
    </location>
</feature>
<evidence type="ECO:0000313" key="3">
    <source>
        <dbReference type="EMBL" id="MCG5446229.1"/>
    </source>
</evidence>
<dbReference type="PANTHER" id="PTHR30121:SF6">
    <property type="entry name" value="SLR6007 PROTEIN"/>
    <property type="match status" value="1"/>
</dbReference>
<feature type="region of interest" description="Disordered" evidence="1">
    <location>
        <begin position="831"/>
        <end position="852"/>
    </location>
</feature>
<dbReference type="RefSeq" id="WP_238681153.1">
    <property type="nucleotide sequence ID" value="NZ_JAKKFD010000044.1"/>
</dbReference>
<proteinExistence type="predicted"/>
<reference evidence="3 4" key="1">
    <citation type="submission" date="2022-01" db="EMBL/GenBank/DDBJ databases">
        <authorList>
            <person name="Riesco R."/>
            <person name="Trujillo M.E."/>
        </authorList>
    </citation>
    <scope>NUCLEOTIDE SEQUENCE [LARGE SCALE GENOMIC DNA]</scope>
    <source>
        <strain evidence="3 4">NIE79</strain>
    </source>
</reference>
<feature type="region of interest" description="Disordered" evidence="1">
    <location>
        <begin position="274"/>
        <end position="296"/>
    </location>
</feature>
<keyword evidence="4" id="KW-1185">Reference proteome</keyword>
<dbReference type="Proteomes" id="UP001201629">
    <property type="component" value="Unassembled WGS sequence"/>
</dbReference>
<dbReference type="InterPro" id="IPR051162">
    <property type="entry name" value="T4SS_component"/>
</dbReference>
<dbReference type="Pfam" id="PF01935">
    <property type="entry name" value="DUF87"/>
    <property type="match status" value="1"/>
</dbReference>
<gene>
    <name evidence="3" type="ORF">NIE79_004797</name>
</gene>
<protein>
    <submittedName>
        <fullName evidence="3">Type IV secretion system DNA-binding domain-containing protein</fullName>
    </submittedName>
</protein>